<name>A0A7W3JVV1_9MICO</name>
<organism evidence="2 3">
    <name type="scientific">Alpinimonas psychrophila</name>
    <dbReference type="NCBI Taxonomy" id="748908"/>
    <lineage>
        <taxon>Bacteria</taxon>
        <taxon>Bacillati</taxon>
        <taxon>Actinomycetota</taxon>
        <taxon>Actinomycetes</taxon>
        <taxon>Micrococcales</taxon>
        <taxon>Microbacteriaceae</taxon>
        <taxon>Alpinimonas</taxon>
    </lineage>
</organism>
<keyword evidence="1" id="KW-0812">Transmembrane</keyword>
<comment type="caution">
    <text evidence="2">The sequence shown here is derived from an EMBL/GenBank/DDBJ whole genome shotgun (WGS) entry which is preliminary data.</text>
</comment>
<gene>
    <name evidence="2" type="ORF">FB555_002219</name>
</gene>
<dbReference type="Proteomes" id="UP000524237">
    <property type="component" value="Unassembled WGS sequence"/>
</dbReference>
<evidence type="ECO:0000313" key="2">
    <source>
        <dbReference type="EMBL" id="MBA8830092.1"/>
    </source>
</evidence>
<sequence>MRSRSRANPRGDDGAITAEFAVALPAVVGVLALCLSAVGAVSTHTVLTSLAVESARAWARGESWDAVQASVARRQPAATASGTERSDATLGERCVTLAMPLRLGSWIELGVLLEETACAPIEP</sequence>
<dbReference type="AlphaFoldDB" id="A0A7W3JVV1"/>
<evidence type="ECO:0000256" key="1">
    <source>
        <dbReference type="SAM" id="Phobius"/>
    </source>
</evidence>
<proteinExistence type="predicted"/>
<dbReference type="EMBL" id="JACGWU010000012">
    <property type="protein sequence ID" value="MBA8830092.1"/>
    <property type="molecule type" value="Genomic_DNA"/>
</dbReference>
<protein>
    <submittedName>
        <fullName evidence="2">Flp pilus assembly protein TadG</fullName>
    </submittedName>
</protein>
<keyword evidence="1" id="KW-1133">Transmembrane helix</keyword>
<keyword evidence="1" id="KW-0472">Membrane</keyword>
<reference evidence="2 3" key="1">
    <citation type="submission" date="2020-07" db="EMBL/GenBank/DDBJ databases">
        <title>Sequencing the genomes of 1000 actinobacteria strains.</title>
        <authorList>
            <person name="Klenk H.-P."/>
        </authorList>
    </citation>
    <scope>NUCLEOTIDE SEQUENCE [LARGE SCALE GENOMIC DNA]</scope>
    <source>
        <strain evidence="2 3">DSM 23737</strain>
    </source>
</reference>
<evidence type="ECO:0000313" key="3">
    <source>
        <dbReference type="Proteomes" id="UP000524237"/>
    </source>
</evidence>
<dbReference type="NCBIfam" id="NF041390">
    <property type="entry name" value="TadE_Rv3655c"/>
    <property type="match status" value="1"/>
</dbReference>
<accession>A0A7W3JVV1</accession>
<dbReference type="RefSeq" id="WP_182485492.1">
    <property type="nucleotide sequence ID" value="NZ_JACGWU010000012.1"/>
</dbReference>
<dbReference type="InterPro" id="IPR049790">
    <property type="entry name" value="Rv3655c/TadE"/>
</dbReference>
<feature type="transmembrane region" description="Helical" evidence="1">
    <location>
        <begin position="20"/>
        <end position="41"/>
    </location>
</feature>
<keyword evidence="3" id="KW-1185">Reference proteome</keyword>